<sequence>MPLLGREITELTIQDIPRLNGEALDNHTHYNIHNELAQSLQVNECHRRRMNTPAYQ</sequence>
<accession>A0A7H5A443</accession>
<reference evidence="1 2" key="1">
    <citation type="submission" date="2014-01" db="EMBL/GenBank/DDBJ databases">
        <title>The Genome Sequence of Klebsiella oxytoca MGH 27.</title>
        <authorList>
            <consortium name="The Broad Institute Genomics Platform"/>
            <consortium name="The Broad Institute Genome Sequencing Center for Infectious Disease"/>
            <person name="Murphy C."/>
            <person name="Cosimi L."/>
            <person name="Cerqueira G."/>
            <person name="Feldgarden M."/>
            <person name="Earl A."/>
            <person name="Hung D."/>
            <person name="Onderdonk A.B."/>
            <person name="Ferraro M.J."/>
            <person name="Hooper D."/>
            <person name="Dekker J."/>
            <person name="O'Brien T."/>
            <person name="Huang S."/>
            <person name="Quan V."/>
            <person name="Ernst C."/>
            <person name="Delaney M."/>
            <person name="DuBois A."/>
            <person name="Kim D.S."/>
            <person name="Young S.K."/>
            <person name="Zeng Q."/>
            <person name="Gargeya S."/>
            <person name="Fitzgerald M."/>
            <person name="Abouelleil A."/>
            <person name="Alvarado L."/>
            <person name="Berlin A.M."/>
            <person name="Chapman S.B."/>
            <person name="Gainer-Dewar J."/>
            <person name="Goldberg J."/>
            <person name="Gnerre S."/>
            <person name="Griggs A."/>
            <person name="Gujja S."/>
            <person name="Hansen M."/>
            <person name="Howarth C."/>
            <person name="Imamovic A."/>
            <person name="Ireland A."/>
            <person name="Larimer J."/>
            <person name="McCowan C."/>
            <person name="Murphy C."/>
            <person name="Pearson M."/>
            <person name="Poon T.W."/>
            <person name="Priest M."/>
            <person name="Roberts A."/>
            <person name="Saif S."/>
            <person name="Shea T."/>
            <person name="Sykes S."/>
            <person name="Wortman J."/>
            <person name="Nusbaum C."/>
            <person name="Birren B."/>
        </authorList>
    </citation>
    <scope>NUCLEOTIDE SEQUENCE [LARGE SCALE GENOMIC DNA]</scope>
    <source>
        <strain evidence="1 2">MGH 27</strain>
    </source>
</reference>
<evidence type="ECO:0000313" key="1">
    <source>
        <dbReference type="EMBL" id="EWF81913.1"/>
    </source>
</evidence>
<protein>
    <submittedName>
        <fullName evidence="1">Uncharacterized protein</fullName>
    </submittedName>
</protein>
<dbReference type="RefSeq" id="WP_162933701.1">
    <property type="nucleotide sequence ID" value="NZ_CP151768.1"/>
</dbReference>
<name>A0A7H5A443_9ENTR</name>
<organism evidence="1 2">
    <name type="scientific">Klebsiella michiganensis</name>
    <dbReference type="NCBI Taxonomy" id="1134687"/>
    <lineage>
        <taxon>Bacteria</taxon>
        <taxon>Pseudomonadati</taxon>
        <taxon>Pseudomonadota</taxon>
        <taxon>Gammaproteobacteria</taxon>
        <taxon>Enterobacterales</taxon>
        <taxon>Enterobacteriaceae</taxon>
        <taxon>Klebsiella/Raoultella group</taxon>
        <taxon>Klebsiella</taxon>
    </lineage>
</organism>
<dbReference type="EMBL" id="JCNZ01000016">
    <property type="protein sequence ID" value="EWF81913.1"/>
    <property type="molecule type" value="Genomic_DNA"/>
</dbReference>
<dbReference type="Proteomes" id="UP000020202">
    <property type="component" value="Unassembled WGS sequence"/>
</dbReference>
<comment type="caution">
    <text evidence="1">The sequence shown here is derived from an EMBL/GenBank/DDBJ whole genome shotgun (WGS) entry which is preliminary data.</text>
</comment>
<dbReference type="AlphaFoldDB" id="A0A7H5A443"/>
<evidence type="ECO:0000313" key="2">
    <source>
        <dbReference type="Proteomes" id="UP000020202"/>
    </source>
</evidence>
<gene>
    <name evidence="1" type="ORF">L373_04613</name>
</gene>
<proteinExistence type="predicted"/>